<evidence type="ECO:0000313" key="2">
    <source>
        <dbReference type="EMBL" id="MBN2910766.1"/>
    </source>
</evidence>
<sequence length="985" mass="108107">MMAKIPNLYILDRFEKAIGILNPSLPNACPFFDDVRTERIEYAYLTYEFSVPGDHPAAQNLVVGNLIVYPYRTGTYNLFRIVNTEEDHSDERYIKRITCENAAVGDLISNIILPTKLSSYTLSQAISYLLQGTNWQAGEVELAGTQDIVFDDVATSLDALHQVMDKFGAEIEFVVEFNGLTITRRLVHARLQRGRQLNKPFVYGLNLKGAKRKEDYTQLVTALYGIGPKDSAGNLLTFDTYNPTLSYPYEKPVGAKWVGDQDALQRWSKDGKHIFGIYKDDKATNAVELFNNTLTELKRRNRPQLTYEVDIALLPDNDIRLYDTILVKDTTFEPELVLEARIVEVKESLTDPSKNQVSLGDYQPIQITPNDTIKEIQKQLRDTLDTAKKAAGTGTHVIANTPKPLANGDYANFNHSLTIQVTENVHLGYVSVFCDTAGQSGTVELRDGNGNTIEKRQFSNLVAGENRLKLDFLLRQEVGTYQLYGDFSGNTYRTTSGVSFPYDSGSFKITGTSSPSGYWYHFYDISIGGPGVKGAYGQELRLGDSGSRYGKVVAYDSNGETIAIIDDTQVTFGSVVAENVQAPNVVTTGIPAGTTVTYYVNANTGSDDNDGSSSTPLASVYAAIDRLPRVFDGTVKIYLQSDIYEDIILSGFMGSGKIFIVMNGYTMTGTFLCKSVKMRVELYGGTESSTNLYGRINAKAGENIGVIQIFETDYFYANYLKVYGNSGSGGCTGVVTTYDNSFAYYYKCEFYNAVSACVYSAYGATTMLNSCVGSGATYGVMADYAGYIGWSTQIPDGAGNPIRAVNGGMVNPSSVGQGQSGSGTGGSTPTAPSVYTWDSTCGDSWRTVYNSWRGDGTVRQGDWQGYGLHTGIWLFSSGLSSTVTGKTIKRIRVYLKRLRGGNDKVTVTLRMHSYTSKPTGQPSVLSPTYNVTFAVGEAKWIDLPSSWFSYFSNGTAKGIGLYTTNDSDAYYAVFDDSAKLEITYV</sequence>
<dbReference type="Proteomes" id="UP001177120">
    <property type="component" value="Unassembled WGS sequence"/>
</dbReference>
<dbReference type="InterPro" id="IPR007119">
    <property type="entry name" value="Phage_tail_spike_N"/>
</dbReference>
<name>A0ABS2WMR5_9BACL</name>
<dbReference type="EMBL" id="JAFHAP010000016">
    <property type="protein sequence ID" value="MBN2910766.1"/>
    <property type="molecule type" value="Genomic_DNA"/>
</dbReference>
<accession>A0ABS2WMR5</accession>
<proteinExistence type="predicted"/>
<comment type="caution">
    <text evidence="2">The sequence shown here is derived from an EMBL/GenBank/DDBJ whole genome shotgun (WGS) entry which is preliminary data.</text>
</comment>
<gene>
    <name evidence="2" type="ORF">JQC72_14795</name>
</gene>
<feature type="domain" description="Tail spike" evidence="1">
    <location>
        <begin position="110"/>
        <end position="362"/>
    </location>
</feature>
<reference evidence="2" key="1">
    <citation type="journal article" date="2024" name="Int. J. Syst. Evol. Microbiol.">
        <title>Polycladomyces zharkentensis sp. nov., a novel thermophilic cellulose- and starch-degrading member of the Bacillota from a geothermal aquifer in Kazakhstan.</title>
        <authorList>
            <person name="Mashzhan A."/>
            <person name="Kistaubayeva A."/>
            <person name="Javier-Lopez R."/>
            <person name="Bissenova U."/>
            <person name="Bissenbay A."/>
            <person name="Birkeland N.K."/>
        </authorList>
    </citation>
    <scope>NUCLEOTIDE SEQUENCE</scope>
    <source>
        <strain evidence="2">ZKZ2T</strain>
    </source>
</reference>
<keyword evidence="3" id="KW-1185">Reference proteome</keyword>
<evidence type="ECO:0000313" key="3">
    <source>
        <dbReference type="Proteomes" id="UP001177120"/>
    </source>
</evidence>
<dbReference type="Pfam" id="PF06605">
    <property type="entry name" value="Prophage_tail"/>
    <property type="match status" value="1"/>
</dbReference>
<evidence type="ECO:0000259" key="1">
    <source>
        <dbReference type="Pfam" id="PF06605"/>
    </source>
</evidence>
<dbReference type="NCBIfam" id="TIGR01665">
    <property type="entry name" value="put_anti_recept"/>
    <property type="match status" value="1"/>
</dbReference>
<protein>
    <submittedName>
        <fullName evidence="2">Phage tail protein</fullName>
    </submittedName>
</protein>
<organism evidence="2 3">
    <name type="scientific">Polycladomyces zharkentensis</name>
    <dbReference type="NCBI Taxonomy" id="2807616"/>
    <lineage>
        <taxon>Bacteria</taxon>
        <taxon>Bacillati</taxon>
        <taxon>Bacillota</taxon>
        <taxon>Bacilli</taxon>
        <taxon>Bacillales</taxon>
        <taxon>Thermoactinomycetaceae</taxon>
        <taxon>Polycladomyces</taxon>
    </lineage>
</organism>
<dbReference type="InterPro" id="IPR010572">
    <property type="entry name" value="Tail_dom"/>
</dbReference>